<dbReference type="EMBL" id="JBGMDY010000010">
    <property type="protein sequence ID" value="KAL2320160.1"/>
    <property type="molecule type" value="Genomic_DNA"/>
</dbReference>
<feature type="domain" description="F-box" evidence="1">
    <location>
        <begin position="1"/>
        <end position="51"/>
    </location>
</feature>
<dbReference type="AlphaFoldDB" id="A0ABD1L9G0"/>
<evidence type="ECO:0000313" key="2">
    <source>
        <dbReference type="EMBL" id="KAL2320160.1"/>
    </source>
</evidence>
<dbReference type="PANTHER" id="PTHR31111:SF134">
    <property type="entry name" value="F-BOX ASSOCIATED INTERACTION DOMAIN-CONTAINING PROTEIN"/>
    <property type="match status" value="1"/>
</dbReference>
<keyword evidence="3" id="KW-1185">Reference proteome</keyword>
<dbReference type="CDD" id="cd22157">
    <property type="entry name" value="F-box_AtFBW1-like"/>
    <property type="match status" value="1"/>
</dbReference>
<evidence type="ECO:0000313" key="3">
    <source>
        <dbReference type="Proteomes" id="UP001603857"/>
    </source>
</evidence>
<dbReference type="InterPro" id="IPR013187">
    <property type="entry name" value="F-box-assoc_dom_typ3"/>
</dbReference>
<dbReference type="InterPro" id="IPR017451">
    <property type="entry name" value="F-box-assoc_interact_dom"/>
</dbReference>
<dbReference type="PANTHER" id="PTHR31111">
    <property type="entry name" value="BNAA05G37150D PROTEIN-RELATED"/>
    <property type="match status" value="1"/>
</dbReference>
<name>A0ABD1L9G0_9FABA</name>
<proteinExistence type="predicted"/>
<dbReference type="InterPro" id="IPR036047">
    <property type="entry name" value="F-box-like_dom_sf"/>
</dbReference>
<dbReference type="InterPro" id="IPR001810">
    <property type="entry name" value="F-box_dom"/>
</dbReference>
<sequence>MSDVVVLPEDLIVEILSWIPVKPLIRFRCVSKSWNSLIFTPKFIKLHFQRSPKYTHIFVNFPFPFIKYDFKPSNFASICSLRDLFESPSSAIRHGRRLVGIRDGSYPDCANVKIFCKGLVCLLYYDCGYDNLKEHYYFRFWNPATKLISGESPRFFLCRSNYRSTDVQFGFGFDNLSDTFKVVAMAVDIKSQQREVRVHCLGDMDWRKVLIPCGHRILSFEGKFVGGTINWLACPTVVFGSNTTQIDPVVTVHQLVIFSFDLKNETYKYIPMSIPIDSKPPMSLLIDSSPPELGILNHCLCLYYDRMETFVVWLMREFGDDKSWTQLLNISYEHLQIHKPFCTPICMSNDEELVLLQCSDSQWVVYKKRDNRINLIEEFHEEGEDKGILVPSFKSGRVALIDVTSGHRLRTF</sequence>
<organism evidence="2 3">
    <name type="scientific">Flemingia macrophylla</name>
    <dbReference type="NCBI Taxonomy" id="520843"/>
    <lineage>
        <taxon>Eukaryota</taxon>
        <taxon>Viridiplantae</taxon>
        <taxon>Streptophyta</taxon>
        <taxon>Embryophyta</taxon>
        <taxon>Tracheophyta</taxon>
        <taxon>Spermatophyta</taxon>
        <taxon>Magnoliopsida</taxon>
        <taxon>eudicotyledons</taxon>
        <taxon>Gunneridae</taxon>
        <taxon>Pentapetalae</taxon>
        <taxon>rosids</taxon>
        <taxon>fabids</taxon>
        <taxon>Fabales</taxon>
        <taxon>Fabaceae</taxon>
        <taxon>Papilionoideae</taxon>
        <taxon>50 kb inversion clade</taxon>
        <taxon>NPAAA clade</taxon>
        <taxon>indigoferoid/millettioid clade</taxon>
        <taxon>Phaseoleae</taxon>
        <taxon>Flemingia</taxon>
    </lineage>
</organism>
<protein>
    <recommendedName>
        <fullName evidence="1">F-box domain-containing protein</fullName>
    </recommendedName>
</protein>
<comment type="caution">
    <text evidence="2">The sequence shown here is derived from an EMBL/GenBank/DDBJ whole genome shotgun (WGS) entry which is preliminary data.</text>
</comment>
<dbReference type="Gene3D" id="1.20.1280.50">
    <property type="match status" value="1"/>
</dbReference>
<dbReference type="SUPFAM" id="SSF81383">
    <property type="entry name" value="F-box domain"/>
    <property type="match status" value="1"/>
</dbReference>
<gene>
    <name evidence="2" type="ORF">Fmac_029129</name>
</gene>
<dbReference type="Proteomes" id="UP001603857">
    <property type="component" value="Unassembled WGS sequence"/>
</dbReference>
<dbReference type="SMART" id="SM00256">
    <property type="entry name" value="FBOX"/>
    <property type="match status" value="1"/>
</dbReference>
<accession>A0ABD1L9G0</accession>
<dbReference type="Pfam" id="PF00646">
    <property type="entry name" value="F-box"/>
    <property type="match status" value="1"/>
</dbReference>
<dbReference type="Pfam" id="PF08268">
    <property type="entry name" value="FBA_3"/>
    <property type="match status" value="1"/>
</dbReference>
<dbReference type="NCBIfam" id="TIGR01640">
    <property type="entry name" value="F_box_assoc_1"/>
    <property type="match status" value="1"/>
</dbReference>
<dbReference type="PROSITE" id="PS50181">
    <property type="entry name" value="FBOX"/>
    <property type="match status" value="1"/>
</dbReference>
<evidence type="ECO:0000259" key="1">
    <source>
        <dbReference type="PROSITE" id="PS50181"/>
    </source>
</evidence>
<reference evidence="2 3" key="1">
    <citation type="submission" date="2024-08" db="EMBL/GenBank/DDBJ databases">
        <title>Insights into the chromosomal genome structure of Flemingia macrophylla.</title>
        <authorList>
            <person name="Ding Y."/>
            <person name="Zhao Y."/>
            <person name="Bi W."/>
            <person name="Wu M."/>
            <person name="Zhao G."/>
            <person name="Gong Y."/>
            <person name="Li W."/>
            <person name="Zhang P."/>
        </authorList>
    </citation>
    <scope>NUCLEOTIDE SEQUENCE [LARGE SCALE GENOMIC DNA]</scope>
    <source>
        <strain evidence="2">DYQJB</strain>
        <tissue evidence="2">Leaf</tissue>
    </source>
</reference>